<dbReference type="EMBL" id="ML213620">
    <property type="protein sequence ID" value="TFK35540.1"/>
    <property type="molecule type" value="Genomic_DNA"/>
</dbReference>
<dbReference type="AlphaFoldDB" id="A0A5C3LRL4"/>
<feature type="compositionally biased region" description="Basic and acidic residues" evidence="1">
    <location>
        <begin position="108"/>
        <end position="121"/>
    </location>
</feature>
<feature type="compositionally biased region" description="Low complexity" evidence="1">
    <location>
        <begin position="62"/>
        <end position="74"/>
    </location>
</feature>
<feature type="compositionally biased region" description="Polar residues" evidence="1">
    <location>
        <begin position="50"/>
        <end position="61"/>
    </location>
</feature>
<proteinExistence type="predicted"/>
<organism evidence="3 4">
    <name type="scientific">Crucibulum laeve</name>
    <dbReference type="NCBI Taxonomy" id="68775"/>
    <lineage>
        <taxon>Eukaryota</taxon>
        <taxon>Fungi</taxon>
        <taxon>Dikarya</taxon>
        <taxon>Basidiomycota</taxon>
        <taxon>Agaricomycotina</taxon>
        <taxon>Agaricomycetes</taxon>
        <taxon>Agaricomycetidae</taxon>
        <taxon>Agaricales</taxon>
        <taxon>Agaricineae</taxon>
        <taxon>Nidulariaceae</taxon>
        <taxon>Crucibulum</taxon>
    </lineage>
</organism>
<dbReference type="Proteomes" id="UP000308652">
    <property type="component" value="Unassembled WGS sequence"/>
</dbReference>
<evidence type="ECO:0000256" key="2">
    <source>
        <dbReference type="SAM" id="SignalP"/>
    </source>
</evidence>
<protein>
    <submittedName>
        <fullName evidence="3">Uncharacterized protein</fullName>
    </submittedName>
</protein>
<feature type="signal peptide" evidence="2">
    <location>
        <begin position="1"/>
        <end position="22"/>
    </location>
</feature>
<feature type="region of interest" description="Disordered" evidence="1">
    <location>
        <begin position="39"/>
        <end position="138"/>
    </location>
</feature>
<evidence type="ECO:0000256" key="1">
    <source>
        <dbReference type="SAM" id="MobiDB-lite"/>
    </source>
</evidence>
<keyword evidence="2" id="KW-0732">Signal</keyword>
<sequence length="138" mass="14701">MVHAASLFAFAVFTCSAISSLAAPIPSVNLDVGRRAVPSASLSAVPVPDPTSSAVGSTNESTGNATPGNGNNPPRKSKSELGFQWYGQHRVHSRSHHIGQVQNSGSHRVHDETKEGADPAMKRGRFTRRNLKRAEDFA</sequence>
<evidence type="ECO:0000313" key="3">
    <source>
        <dbReference type="EMBL" id="TFK35540.1"/>
    </source>
</evidence>
<evidence type="ECO:0000313" key="4">
    <source>
        <dbReference type="Proteomes" id="UP000308652"/>
    </source>
</evidence>
<name>A0A5C3LRL4_9AGAR</name>
<accession>A0A5C3LRL4</accession>
<feature type="compositionally biased region" description="Basic residues" evidence="1">
    <location>
        <begin position="122"/>
        <end position="131"/>
    </location>
</feature>
<feature type="chain" id="PRO_5023089544" evidence="2">
    <location>
        <begin position="23"/>
        <end position="138"/>
    </location>
</feature>
<keyword evidence="4" id="KW-1185">Reference proteome</keyword>
<gene>
    <name evidence="3" type="ORF">BDQ12DRAFT_725832</name>
</gene>
<reference evidence="3 4" key="1">
    <citation type="journal article" date="2019" name="Nat. Ecol. Evol.">
        <title>Megaphylogeny resolves global patterns of mushroom evolution.</title>
        <authorList>
            <person name="Varga T."/>
            <person name="Krizsan K."/>
            <person name="Foldi C."/>
            <person name="Dima B."/>
            <person name="Sanchez-Garcia M."/>
            <person name="Sanchez-Ramirez S."/>
            <person name="Szollosi G.J."/>
            <person name="Szarkandi J.G."/>
            <person name="Papp V."/>
            <person name="Albert L."/>
            <person name="Andreopoulos W."/>
            <person name="Angelini C."/>
            <person name="Antonin V."/>
            <person name="Barry K.W."/>
            <person name="Bougher N.L."/>
            <person name="Buchanan P."/>
            <person name="Buyck B."/>
            <person name="Bense V."/>
            <person name="Catcheside P."/>
            <person name="Chovatia M."/>
            <person name="Cooper J."/>
            <person name="Damon W."/>
            <person name="Desjardin D."/>
            <person name="Finy P."/>
            <person name="Geml J."/>
            <person name="Haridas S."/>
            <person name="Hughes K."/>
            <person name="Justo A."/>
            <person name="Karasinski D."/>
            <person name="Kautmanova I."/>
            <person name="Kiss B."/>
            <person name="Kocsube S."/>
            <person name="Kotiranta H."/>
            <person name="LaButti K.M."/>
            <person name="Lechner B.E."/>
            <person name="Liimatainen K."/>
            <person name="Lipzen A."/>
            <person name="Lukacs Z."/>
            <person name="Mihaltcheva S."/>
            <person name="Morgado L.N."/>
            <person name="Niskanen T."/>
            <person name="Noordeloos M.E."/>
            <person name="Ohm R.A."/>
            <person name="Ortiz-Santana B."/>
            <person name="Ovrebo C."/>
            <person name="Racz N."/>
            <person name="Riley R."/>
            <person name="Savchenko A."/>
            <person name="Shiryaev A."/>
            <person name="Soop K."/>
            <person name="Spirin V."/>
            <person name="Szebenyi C."/>
            <person name="Tomsovsky M."/>
            <person name="Tulloss R.E."/>
            <person name="Uehling J."/>
            <person name="Grigoriev I.V."/>
            <person name="Vagvolgyi C."/>
            <person name="Papp T."/>
            <person name="Martin F.M."/>
            <person name="Miettinen O."/>
            <person name="Hibbett D.S."/>
            <person name="Nagy L.G."/>
        </authorList>
    </citation>
    <scope>NUCLEOTIDE SEQUENCE [LARGE SCALE GENOMIC DNA]</scope>
    <source>
        <strain evidence="3 4">CBS 166.37</strain>
    </source>
</reference>